<dbReference type="SMART" id="SM00066">
    <property type="entry name" value="GAL4"/>
    <property type="match status" value="1"/>
</dbReference>
<dbReference type="Proteomes" id="UP001355207">
    <property type="component" value="Chromosome 1"/>
</dbReference>
<feature type="region of interest" description="Disordered" evidence="4">
    <location>
        <begin position="122"/>
        <end position="145"/>
    </location>
</feature>
<dbReference type="PANTHER" id="PTHR31001">
    <property type="entry name" value="UNCHARACTERIZED TRANSCRIPTIONAL REGULATORY PROTEIN"/>
    <property type="match status" value="1"/>
</dbReference>
<dbReference type="EMBL" id="CP144098">
    <property type="protein sequence ID" value="WWC86542.1"/>
    <property type="molecule type" value="Genomic_DNA"/>
</dbReference>
<dbReference type="AlphaFoldDB" id="A0AAX4JM82"/>
<dbReference type="Gene3D" id="4.10.240.10">
    <property type="entry name" value="Zn(2)-C6 fungal-type DNA-binding domain"/>
    <property type="match status" value="1"/>
</dbReference>
<dbReference type="GO" id="GO:0005634">
    <property type="term" value="C:nucleus"/>
    <property type="evidence" value="ECO:0007669"/>
    <property type="project" value="UniProtKB-SubCell"/>
</dbReference>
<feature type="compositionally biased region" description="Polar residues" evidence="4">
    <location>
        <begin position="80"/>
        <end position="94"/>
    </location>
</feature>
<comment type="subcellular location">
    <subcellularLocation>
        <location evidence="1">Nucleus</location>
    </subcellularLocation>
</comment>
<dbReference type="PANTHER" id="PTHR31001:SF89">
    <property type="entry name" value="ZN(2)-C6 FUNGAL-TYPE DOMAIN-CONTAINING PROTEIN"/>
    <property type="match status" value="1"/>
</dbReference>
<keyword evidence="2" id="KW-0539">Nucleus</keyword>
<evidence type="ECO:0000313" key="6">
    <source>
        <dbReference type="EMBL" id="WWC86542.1"/>
    </source>
</evidence>
<dbReference type="CDD" id="cd12148">
    <property type="entry name" value="fungal_TF_MHR"/>
    <property type="match status" value="1"/>
</dbReference>
<feature type="region of interest" description="Disordered" evidence="4">
    <location>
        <begin position="1"/>
        <end position="26"/>
    </location>
</feature>
<evidence type="ECO:0000256" key="2">
    <source>
        <dbReference type="ARBA" id="ARBA00023242"/>
    </source>
</evidence>
<dbReference type="InterPro" id="IPR001138">
    <property type="entry name" value="Zn2Cys6_DnaBD"/>
</dbReference>
<reference evidence="6 7" key="1">
    <citation type="submission" date="2024-01" db="EMBL/GenBank/DDBJ databases">
        <title>Comparative genomics of Cryptococcus and Kwoniella reveals pathogenesis evolution and contrasting modes of karyotype evolution via chromosome fusion or intercentromeric recombination.</title>
        <authorList>
            <person name="Coelho M.A."/>
            <person name="David-Palma M."/>
            <person name="Shea T."/>
            <person name="Bowers K."/>
            <person name="McGinley-Smith S."/>
            <person name="Mohammad A.W."/>
            <person name="Gnirke A."/>
            <person name="Yurkov A.M."/>
            <person name="Nowrousian M."/>
            <person name="Sun S."/>
            <person name="Cuomo C.A."/>
            <person name="Heitman J."/>
        </authorList>
    </citation>
    <scope>NUCLEOTIDE SEQUENCE [LARGE SCALE GENOMIC DNA]</scope>
    <source>
        <strain evidence="6 7">CBS 6074</strain>
    </source>
</reference>
<dbReference type="InterPro" id="IPR036864">
    <property type="entry name" value="Zn2-C6_fun-type_DNA-bd_sf"/>
</dbReference>
<feature type="compositionally biased region" description="Polar residues" evidence="4">
    <location>
        <begin position="738"/>
        <end position="756"/>
    </location>
</feature>
<dbReference type="CDD" id="cd00067">
    <property type="entry name" value="GAL4"/>
    <property type="match status" value="1"/>
</dbReference>
<sequence>MIRNRSSSPIASQIQHEVETGSTRGKKRIKRSRAVLVCARCKSLKTKCDLNEPCGNCTKAKVGDKCVYDHWRDSDHKQSPSKINTIHSTHSTNPGDPGPSSLENRMNLVENHLLRIESLLSRQTTNHDNDSNDHNRTKYPEYTSNGNDDDQWSYLISQLPPYRVAEQLLENYSVLDTLLRYTHQPSYLRQFYKIYPRKNQDHQTITKIKKKMAPYLASLCLAMVIGSTIKSDDLDNDNSENDFVLCSASLVDTLLSLHCKLTNISENMLISKPEYRHDPEISYYHVHSLMLGIQRSMMDNSSSLPQTWFKLGKIFNTALWLDFHVDPDDLQVDFTPFWKELRRRIWWLLGTGEKIAAQKLRLPTLLPPSTSIRKPIIIPDDDLKEDISQNQLDDQVFLSHVFELPNSSSITTTTSIADLTPPEILIASTGRSAPAEWAFIDSKIKSTEIMAELFRLIPKSSSSSFKQDQHQLPDIDKVDKLIEQFEDNIPSHLKFEIILNSQLRHYNNNNSDMINQPPWLLAQACIMNIGISSVILNAYQPYLTSNNVDLVEHALKQSLIASHKLIVTSEIFIWHITFNWSKGKFLFSWNLGSKILSAGSLLAFTIIRNQLNNNTDNNSTNQHKNGNNLDQNLNNYLNDLNSAENLLKILSNHTCNSIKRLSDDRTNRKHTQSRRKEDNADFKALKILRQLSDRAKRSFSSSNGHNSRPIESSSTEHISEGGEPMYDPYTTEMMSDIPTPNVSDTSSRNDNNTLPGNFTLEDLEALLTQVYGSPKMS</sequence>
<dbReference type="PROSITE" id="PS50048">
    <property type="entry name" value="ZN2_CY6_FUNGAL_2"/>
    <property type="match status" value="1"/>
</dbReference>
<evidence type="ECO:0000313" key="7">
    <source>
        <dbReference type="Proteomes" id="UP001355207"/>
    </source>
</evidence>
<dbReference type="RefSeq" id="XP_066073305.1">
    <property type="nucleotide sequence ID" value="XM_066217208.1"/>
</dbReference>
<evidence type="ECO:0000256" key="3">
    <source>
        <dbReference type="SAM" id="Coils"/>
    </source>
</evidence>
<dbReference type="GeneID" id="91092091"/>
<protein>
    <recommendedName>
        <fullName evidence="5">Zn(2)-C6 fungal-type domain-containing protein</fullName>
    </recommendedName>
</protein>
<keyword evidence="3" id="KW-0175">Coiled coil</keyword>
<dbReference type="PROSITE" id="PS00463">
    <property type="entry name" value="ZN2_CY6_FUNGAL_1"/>
    <property type="match status" value="1"/>
</dbReference>
<dbReference type="SUPFAM" id="SSF57701">
    <property type="entry name" value="Zn2/Cys6 DNA-binding domain"/>
    <property type="match status" value="1"/>
</dbReference>
<feature type="region of interest" description="Disordered" evidence="4">
    <location>
        <begin position="73"/>
        <end position="104"/>
    </location>
</feature>
<keyword evidence="7" id="KW-1185">Reference proteome</keyword>
<dbReference type="InterPro" id="IPR050613">
    <property type="entry name" value="Sec_Metabolite_Reg"/>
</dbReference>
<name>A0AAX4JM82_9TREE</name>
<dbReference type="GO" id="GO:0000981">
    <property type="term" value="F:DNA-binding transcription factor activity, RNA polymerase II-specific"/>
    <property type="evidence" value="ECO:0007669"/>
    <property type="project" value="InterPro"/>
</dbReference>
<evidence type="ECO:0000256" key="4">
    <source>
        <dbReference type="SAM" id="MobiDB-lite"/>
    </source>
</evidence>
<proteinExistence type="predicted"/>
<feature type="coiled-coil region" evidence="3">
    <location>
        <begin position="626"/>
        <end position="653"/>
    </location>
</feature>
<evidence type="ECO:0000256" key="1">
    <source>
        <dbReference type="ARBA" id="ARBA00004123"/>
    </source>
</evidence>
<feature type="region of interest" description="Disordered" evidence="4">
    <location>
        <begin position="661"/>
        <end position="757"/>
    </location>
</feature>
<feature type="compositionally biased region" description="Basic and acidic residues" evidence="4">
    <location>
        <begin position="125"/>
        <end position="139"/>
    </location>
</feature>
<feature type="domain" description="Zn(2)-C6 fungal-type" evidence="5">
    <location>
        <begin position="37"/>
        <end position="68"/>
    </location>
</feature>
<feature type="compositionally biased region" description="Polar residues" evidence="4">
    <location>
        <begin position="698"/>
        <end position="716"/>
    </location>
</feature>
<feature type="compositionally biased region" description="Polar residues" evidence="4">
    <location>
        <begin position="1"/>
        <end position="23"/>
    </location>
</feature>
<accession>A0AAX4JM82</accession>
<evidence type="ECO:0000259" key="5">
    <source>
        <dbReference type="PROSITE" id="PS50048"/>
    </source>
</evidence>
<gene>
    <name evidence="6" type="ORF">L201_001419</name>
</gene>
<dbReference type="Pfam" id="PF00172">
    <property type="entry name" value="Zn_clus"/>
    <property type="match status" value="1"/>
</dbReference>
<feature type="compositionally biased region" description="Basic and acidic residues" evidence="4">
    <location>
        <begin position="674"/>
        <end position="684"/>
    </location>
</feature>
<dbReference type="GO" id="GO:0008270">
    <property type="term" value="F:zinc ion binding"/>
    <property type="evidence" value="ECO:0007669"/>
    <property type="project" value="InterPro"/>
</dbReference>
<organism evidence="6 7">
    <name type="scientific">Kwoniella dendrophila CBS 6074</name>
    <dbReference type="NCBI Taxonomy" id="1295534"/>
    <lineage>
        <taxon>Eukaryota</taxon>
        <taxon>Fungi</taxon>
        <taxon>Dikarya</taxon>
        <taxon>Basidiomycota</taxon>
        <taxon>Agaricomycotina</taxon>
        <taxon>Tremellomycetes</taxon>
        <taxon>Tremellales</taxon>
        <taxon>Cryptococcaceae</taxon>
        <taxon>Kwoniella</taxon>
    </lineage>
</organism>